<dbReference type="Gene3D" id="2.60.40.1910">
    <property type="match status" value="1"/>
</dbReference>
<keyword evidence="3 15" id="KW-0645">Protease</keyword>
<evidence type="ECO:0000256" key="12">
    <source>
        <dbReference type="PIRSR" id="PIRSR634016-1"/>
    </source>
</evidence>
<dbReference type="InterPro" id="IPR014782">
    <property type="entry name" value="Peptidase_M1_dom"/>
</dbReference>
<dbReference type="EC" id="3.4.11.-" evidence="15"/>
<dbReference type="GO" id="GO:0006508">
    <property type="term" value="P:proteolysis"/>
    <property type="evidence" value="ECO:0007669"/>
    <property type="project" value="UniProtKB-KW"/>
</dbReference>
<dbReference type="GO" id="GO:0070006">
    <property type="term" value="F:metalloaminopeptidase activity"/>
    <property type="evidence" value="ECO:0007669"/>
    <property type="project" value="TreeGrafter"/>
</dbReference>
<dbReference type="InterPro" id="IPR034016">
    <property type="entry name" value="M1_APN-typ"/>
</dbReference>
<keyword evidence="8 15" id="KW-1133">Transmembrane helix</keyword>
<evidence type="ECO:0000256" key="7">
    <source>
        <dbReference type="ARBA" id="ARBA00022833"/>
    </source>
</evidence>
<dbReference type="PRINTS" id="PR00756">
    <property type="entry name" value="ALADIPTASE"/>
</dbReference>
<dbReference type="GO" id="GO:0008270">
    <property type="term" value="F:zinc ion binding"/>
    <property type="evidence" value="ECO:0007669"/>
    <property type="project" value="UniProtKB-UniRule"/>
</dbReference>
<keyword evidence="6 15" id="KW-0378">Hydrolase</keyword>
<dbReference type="GO" id="GO:0043171">
    <property type="term" value="P:peptide catabolic process"/>
    <property type="evidence" value="ECO:0007669"/>
    <property type="project" value="TreeGrafter"/>
</dbReference>
<dbReference type="InterPro" id="IPR050344">
    <property type="entry name" value="Peptidase_M1_aminopeptidases"/>
</dbReference>
<dbReference type="Gene3D" id="2.60.40.1730">
    <property type="entry name" value="tricorn interacting facor f3 domain"/>
    <property type="match status" value="1"/>
</dbReference>
<keyword evidence="5 13" id="KW-0479">Metal-binding</keyword>
<dbReference type="PANTHER" id="PTHR11533:SF301">
    <property type="entry name" value="AMINOPEPTIDASE"/>
    <property type="match status" value="1"/>
</dbReference>
<dbReference type="FunFam" id="1.10.390.10:FF:000016">
    <property type="entry name" value="Glutamyl aminopeptidase"/>
    <property type="match status" value="1"/>
</dbReference>
<evidence type="ECO:0000256" key="5">
    <source>
        <dbReference type="ARBA" id="ARBA00022723"/>
    </source>
</evidence>
<name>A0A140EQJ6_HAECO</name>
<feature type="transmembrane region" description="Helical" evidence="15">
    <location>
        <begin position="29"/>
        <end position="52"/>
    </location>
</feature>
<reference evidence="19" key="1">
    <citation type="submission" date="2016-02" db="EMBL/GenBank/DDBJ databases">
        <title>The complement of family M1 aminopeptidases of Haemonchus contortus - biotechnological implications.</title>
        <authorList>
            <person name="Mohandas N."/>
            <person name="Young N.D."/>
            <person name="Jabbar A."/>
            <person name="Korhonen P.K."/>
            <person name="Koehler A.V."/>
            <person name="Hall R.S."/>
            <person name="Hu M."/>
            <person name="Hofmann A."/>
            <person name="Gasser R.B."/>
        </authorList>
    </citation>
    <scope>NUCLEOTIDE SEQUENCE</scope>
</reference>
<keyword evidence="4 15" id="KW-0812">Transmembrane</keyword>
<feature type="site" description="Transition state stabilizer" evidence="14">
    <location>
        <position position="470"/>
    </location>
</feature>
<dbReference type="InterPro" id="IPR024571">
    <property type="entry name" value="ERAP1-like_C_dom"/>
</dbReference>
<keyword evidence="11" id="KW-0325">Glycoprotein</keyword>
<dbReference type="SUPFAM" id="SSF55486">
    <property type="entry name" value="Metalloproteases ('zincins'), catalytic domain"/>
    <property type="match status" value="1"/>
</dbReference>
<dbReference type="CDD" id="cd09601">
    <property type="entry name" value="M1_APN-Q_like"/>
    <property type="match status" value="1"/>
</dbReference>
<dbReference type="AlphaFoldDB" id="A0A140EQJ6"/>
<dbReference type="PANTHER" id="PTHR11533">
    <property type="entry name" value="PROTEASE M1 ZINC METALLOPROTEASE"/>
    <property type="match status" value="1"/>
</dbReference>
<dbReference type="Pfam" id="PF11838">
    <property type="entry name" value="ERAP1_C"/>
    <property type="match status" value="1"/>
</dbReference>
<feature type="domain" description="Aminopeptidase N-like N-terminal" evidence="18">
    <location>
        <begin position="80"/>
        <end position="276"/>
    </location>
</feature>
<dbReference type="EMBL" id="KU710356">
    <property type="protein sequence ID" value="AML39761.1"/>
    <property type="molecule type" value="mRNA"/>
</dbReference>
<keyword evidence="7 13" id="KW-0862">Zinc</keyword>
<dbReference type="Pfam" id="PF17900">
    <property type="entry name" value="Peptidase_M1_N"/>
    <property type="match status" value="1"/>
</dbReference>
<evidence type="ECO:0000259" key="18">
    <source>
        <dbReference type="Pfam" id="PF17900"/>
    </source>
</evidence>
<dbReference type="InterPro" id="IPR027268">
    <property type="entry name" value="Peptidase_M4/M1_CTD_sf"/>
</dbReference>
<dbReference type="GO" id="GO:0042277">
    <property type="term" value="F:peptide binding"/>
    <property type="evidence" value="ECO:0007669"/>
    <property type="project" value="TreeGrafter"/>
</dbReference>
<dbReference type="InterPro" id="IPR042097">
    <property type="entry name" value="Aminopeptidase_N-like_N_sf"/>
</dbReference>
<feature type="binding site" evidence="13">
    <location>
        <position position="383"/>
    </location>
    <ligand>
        <name>Zn(2+)</name>
        <dbReference type="ChEBI" id="CHEBI:29105"/>
        <note>catalytic</note>
    </ligand>
</feature>
<dbReference type="Pfam" id="PF01433">
    <property type="entry name" value="Peptidase_M1"/>
    <property type="match status" value="1"/>
</dbReference>
<evidence type="ECO:0000256" key="11">
    <source>
        <dbReference type="ARBA" id="ARBA00023180"/>
    </source>
</evidence>
<evidence type="ECO:0000256" key="4">
    <source>
        <dbReference type="ARBA" id="ARBA00022692"/>
    </source>
</evidence>
<protein>
    <recommendedName>
        <fullName evidence="15">Aminopeptidase</fullName>
        <ecNumber evidence="15">3.4.11.-</ecNumber>
    </recommendedName>
</protein>
<gene>
    <name evidence="19" type="primary">ap-7</name>
</gene>
<dbReference type="SUPFAM" id="SSF63737">
    <property type="entry name" value="Leukotriene A4 hydrolase N-terminal domain"/>
    <property type="match status" value="1"/>
</dbReference>
<comment type="cofactor">
    <cofactor evidence="13 15">
        <name>Zn(2+)</name>
        <dbReference type="ChEBI" id="CHEBI:29105"/>
    </cofactor>
    <text evidence="13 15">Binds 1 zinc ion per subunit.</text>
</comment>
<evidence type="ECO:0000256" key="14">
    <source>
        <dbReference type="PIRSR" id="PIRSR634016-4"/>
    </source>
</evidence>
<evidence type="ECO:0000259" key="17">
    <source>
        <dbReference type="Pfam" id="PF11838"/>
    </source>
</evidence>
<evidence type="ECO:0000256" key="2">
    <source>
        <dbReference type="ARBA" id="ARBA00010136"/>
    </source>
</evidence>
<evidence type="ECO:0000256" key="9">
    <source>
        <dbReference type="ARBA" id="ARBA00023049"/>
    </source>
</evidence>
<dbReference type="Gene3D" id="1.10.390.10">
    <property type="entry name" value="Neutral Protease Domain 2"/>
    <property type="match status" value="1"/>
</dbReference>
<dbReference type="InterPro" id="IPR001930">
    <property type="entry name" value="Peptidase_M1"/>
</dbReference>
<evidence type="ECO:0000313" key="19">
    <source>
        <dbReference type="EMBL" id="AML39761.1"/>
    </source>
</evidence>
<evidence type="ECO:0000259" key="16">
    <source>
        <dbReference type="Pfam" id="PF01433"/>
    </source>
</evidence>
<feature type="domain" description="Peptidase M1 membrane alanine aminopeptidase" evidence="16">
    <location>
        <begin position="311"/>
        <end position="538"/>
    </location>
</feature>
<keyword evidence="15 19" id="KW-0031">Aminopeptidase</keyword>
<feature type="domain" description="ERAP1-like C-terminal" evidence="17">
    <location>
        <begin position="620"/>
        <end position="948"/>
    </location>
</feature>
<evidence type="ECO:0000256" key="6">
    <source>
        <dbReference type="ARBA" id="ARBA00022801"/>
    </source>
</evidence>
<evidence type="ECO:0000256" key="15">
    <source>
        <dbReference type="RuleBase" id="RU364040"/>
    </source>
</evidence>
<comment type="subcellular location">
    <subcellularLocation>
        <location evidence="1">Membrane</location>
        <topology evidence="1">Single-pass membrane protein</topology>
    </subcellularLocation>
</comment>
<sequence length="972" mass="112053">MTARNDESLAEISYDADSEEQKNRSADHLIFSAVVVALFITALPVLYILLGWENINLFLSKLFSTDDYIYVARLPRNMAPLSYDLTVKIYLPSYPDVSEREALTFDGQVEMVVDVLAPTNEIVLHMKEIELLRGQCSVYWNSTEIPIEDFVYIEERDFLGLILSKTVSAQQHLKIKLLYTGVIGSERLNGLYKTTYTDKSGKIKTAAVTHFEPNYARLMVPCFDEPEFKATWTVTVVHPKGTTALANGREISNTEDPVTPWIVSKFERTPKMSTYLLAIAVGEFEFIQQYTNRGVRFRIWSREGAQNMTSYACSAGIRCLEFFEHRLGIQYPLLKQDMLALPDFTAGAMENWGLITYRENSILYDVNIYGPLNKYSVSSTIAHELAHQWFGNLVSIKWWDDLWLKEGFATYMEHISLDAITHGFMKLKDFFIINKLERALDADALATSHPLIVKLEREVEVHEAYDAITYDKGASVLAMISAVMDETEFNEAIKYYLQKYAYDNADSKDFWESLDHVGTITNGPKGGPLKIEEFAIQWTVQMGYPLVTVKTFDSKCFEVTQSRFKIDPTAEDIEKYRNPFFNFKWDVPIWYQLDNSPTMFTWLKRDEPLYIPANTSATTIVVNAERYGFYRQNYDENGWRKIIKRLNHNYEIFSARTRNAIISDAFAAATIGRLDYTVALDLIGYLERERELLPWVAAIKGLNSIGSSMHSNEEREVFLRFKRKLLKPVFRQSSFGQVANDYWKDQFFMDSNLQMLIIGEYCAAGAPACIAKYVKMFEEEVIPRCAKGQQASSCIKIPAPHRGRAYCYGVEKLGNIAHQKVMELYKVETVDVEKMRLLDALGCTKDVAIAKRILNSTMMHGEFRKQDIPSAFYTVARGTTEFVMDFLFERWDEIYKSLRNDPIILQQVIHASLSMGHTEVHYKKVINFIHTHPEALELISFHKSLEMMRVRINWIKKHNKTLVDYFKSHSHE</sequence>
<accession>A0A140EQJ6</accession>
<organism evidence="19">
    <name type="scientific">Haemonchus contortus</name>
    <name type="common">Barber pole worm</name>
    <dbReference type="NCBI Taxonomy" id="6289"/>
    <lineage>
        <taxon>Eukaryota</taxon>
        <taxon>Metazoa</taxon>
        <taxon>Ecdysozoa</taxon>
        <taxon>Nematoda</taxon>
        <taxon>Chromadorea</taxon>
        <taxon>Rhabditida</taxon>
        <taxon>Rhabditina</taxon>
        <taxon>Rhabditomorpha</taxon>
        <taxon>Strongyloidea</taxon>
        <taxon>Trichostrongylidae</taxon>
        <taxon>Haemonchus</taxon>
    </lineage>
</organism>
<evidence type="ECO:0000256" key="13">
    <source>
        <dbReference type="PIRSR" id="PIRSR634016-3"/>
    </source>
</evidence>
<dbReference type="FunFam" id="2.60.40.1730:FF:000013">
    <property type="entry name" value="Aminopeptidase"/>
    <property type="match status" value="1"/>
</dbReference>
<comment type="similarity">
    <text evidence="2 15">Belongs to the peptidase M1 family.</text>
</comment>
<evidence type="ECO:0000256" key="10">
    <source>
        <dbReference type="ARBA" id="ARBA00023136"/>
    </source>
</evidence>
<dbReference type="GO" id="GO:0005615">
    <property type="term" value="C:extracellular space"/>
    <property type="evidence" value="ECO:0007669"/>
    <property type="project" value="TreeGrafter"/>
</dbReference>
<dbReference type="InterPro" id="IPR045357">
    <property type="entry name" value="Aminopeptidase_N-like_N"/>
</dbReference>
<evidence type="ECO:0000256" key="8">
    <source>
        <dbReference type="ARBA" id="ARBA00022989"/>
    </source>
</evidence>
<dbReference type="GO" id="GO:0005737">
    <property type="term" value="C:cytoplasm"/>
    <property type="evidence" value="ECO:0007669"/>
    <property type="project" value="TreeGrafter"/>
</dbReference>
<feature type="active site" description="Proton acceptor" evidence="12">
    <location>
        <position position="384"/>
    </location>
</feature>
<evidence type="ECO:0000256" key="1">
    <source>
        <dbReference type="ARBA" id="ARBA00004167"/>
    </source>
</evidence>
<dbReference type="OrthoDB" id="5786529at2759"/>
<dbReference type="Gene3D" id="1.25.50.20">
    <property type="match status" value="1"/>
</dbReference>
<feature type="binding site" evidence="13">
    <location>
        <position position="406"/>
    </location>
    <ligand>
        <name>Zn(2+)</name>
        <dbReference type="ChEBI" id="CHEBI:29105"/>
        <note>catalytic</note>
    </ligand>
</feature>
<keyword evidence="9 15" id="KW-0482">Metalloprotease</keyword>
<proteinExistence type="evidence at transcript level"/>
<feature type="binding site" evidence="13">
    <location>
        <position position="387"/>
    </location>
    <ligand>
        <name>Zn(2+)</name>
        <dbReference type="ChEBI" id="CHEBI:29105"/>
        <note>catalytic</note>
    </ligand>
</feature>
<keyword evidence="10 15" id="KW-0472">Membrane</keyword>
<dbReference type="GO" id="GO:0016020">
    <property type="term" value="C:membrane"/>
    <property type="evidence" value="ECO:0007669"/>
    <property type="project" value="UniProtKB-SubCell"/>
</dbReference>
<evidence type="ECO:0000256" key="3">
    <source>
        <dbReference type="ARBA" id="ARBA00022670"/>
    </source>
</evidence>